<keyword evidence="1" id="KW-0732">Signal</keyword>
<reference evidence="3 4" key="1">
    <citation type="journal article" date="2014" name="Genome Announc.">
        <title>Draft Genome Sequences of Marine Flavobacterium Nonlabens Strains NR17, NR24, NR27, NR32, NR33, and Ara13.</title>
        <authorList>
            <person name="Nakanishi M."/>
            <person name="Meirelles P."/>
            <person name="Suzuki R."/>
            <person name="Takatani N."/>
            <person name="Mino S."/>
            <person name="Suda W."/>
            <person name="Oshima K."/>
            <person name="Hattori M."/>
            <person name="Ohkuma M."/>
            <person name="Hosokawa M."/>
            <person name="Miyashita K."/>
            <person name="Thompson F.L."/>
            <person name="Niwa A."/>
            <person name="Sawabe T."/>
            <person name="Sawabe T."/>
        </authorList>
    </citation>
    <scope>NUCLEOTIDE SEQUENCE [LARGE SCALE GENOMIC DNA]</scope>
    <source>
        <strain evidence="4">JCM19275</strain>
    </source>
</reference>
<name>A0A090WFB2_NONUL</name>
<evidence type="ECO:0000313" key="3">
    <source>
        <dbReference type="EMBL" id="GAL75715.1"/>
    </source>
</evidence>
<organism evidence="3 4">
    <name type="scientific">Nonlabens ulvanivorans</name>
    <name type="common">Persicivirga ulvanivorans</name>
    <dbReference type="NCBI Taxonomy" id="906888"/>
    <lineage>
        <taxon>Bacteria</taxon>
        <taxon>Pseudomonadati</taxon>
        <taxon>Bacteroidota</taxon>
        <taxon>Flavobacteriia</taxon>
        <taxon>Flavobacteriales</taxon>
        <taxon>Flavobacteriaceae</taxon>
        <taxon>Nonlabens</taxon>
    </lineage>
</organism>
<dbReference type="Pfam" id="PF13585">
    <property type="entry name" value="CHU_C"/>
    <property type="match status" value="1"/>
</dbReference>
<dbReference type="Proteomes" id="UP000029647">
    <property type="component" value="Unassembled WGS sequence"/>
</dbReference>
<dbReference type="NCBIfam" id="TIGR04131">
    <property type="entry name" value="Bac_Flav_CTERM"/>
    <property type="match status" value="1"/>
</dbReference>
<dbReference type="EMBL" id="BBNT01000006">
    <property type="protein sequence ID" value="GAL75715.1"/>
    <property type="molecule type" value="Genomic_DNA"/>
</dbReference>
<gene>
    <name evidence="3" type="ORF">JCM19275_1598</name>
</gene>
<comment type="caution">
    <text evidence="3">The sequence shown here is derived from an EMBL/GenBank/DDBJ whole genome shotgun (WGS) entry which is preliminary data.</text>
</comment>
<dbReference type="InterPro" id="IPR044023">
    <property type="entry name" value="Ig_7"/>
</dbReference>
<dbReference type="Pfam" id="PF19081">
    <property type="entry name" value="Ig_7"/>
    <property type="match status" value="1"/>
</dbReference>
<protein>
    <submittedName>
        <fullName evidence="3">Mucin 2</fullName>
    </submittedName>
</protein>
<dbReference type="InterPro" id="IPR026341">
    <property type="entry name" value="T9SS_type_B"/>
</dbReference>
<sequence>MKKNLLTSWTKRKLLFIALLGLPFLSIQAQCPAVPISPQVICDASQLTFNDLDAFVTSGPNAVRWFLNPTGGSAIPQTQLVRQGTYYAGDTTGACGTRSPLVIDFTVDPSGQSLDAIFCSNEMPTVQSYIDTALAVNIPAGGSVEVYSDFALTMMVSPSSALSGNANYFIVFVDATGCKGQIESGSTAVFPSPPNAPTPPLTQEFCSDTNPTVADLNPGTTDNFNWYSDVDIANNPIPPALQLTTPLIDGETYYIQADNFFCESDVVAVTVQIDDPANPGIGDTIEYCVDSLPASDFDLFPLLTGMPDTSGTWSGPTTITNGNQGTTNISTLIAGTYNYVYTVPGPGACPDENTTIVIVINDVLSSGIASAIVPLNFCESQAPTAYDLFLLLDNEDAGGTWTQGSTSASPVINSPFDFTGLMPGTYAFTYSQNLSPNPCPEESTTVQVTVLQDPNAGTAIATEFCENDLVTNSPYDLFSSLDGTQDNNLGTWMDASNSVVANPIDITGLTVAGSPYNYTYTIDNGSCTDTESIVITILPAPESGNYIGTPFEICEDQVAANSPYDLFNLLDGTQDTNGTWYAGNSSTGTAVTNPIDLTTLGNGTFNFTYNVPAIGTCTDVDVTVTVIINPLPDTGVPTPLSVCINDLAANSPVDLFNQLTGQDAGGTWSDDDATGALTGSTVDITGFAVGTYNFSYSITDVNGCMNSSTVAITIEPAPESGNYIGTPFEICEDEVAANSPYDLFNLLDGTQDTNGTWYTGNSSTGTVVTNPIDLTTLGNGTFNFTYNVPAIGTCTDVDVTVTVIINPLPDTGVPTPLSVCINDLAANSPVDLFNQLTGQDAGGTWSDDDATGALTGNTVDITGFAVGTYNFSYSITDVNGCMNSSTVAITIEPAPESGNYIGTPFEICEDQVAANSPYDLFNLLDGTQDTNGTWYTGNSSTGTAVTNPIDLTTLGNGTFNFTYNVPAIGTCTDVDVTVTVVIYELANSGTVTPFLVCETDLVANSPLDLFGQLTGEDIGGTWNDDNATGALTAANVDLTLLAIGTFNFSYTVVNGNCTSTSIVPVTVEIAPEAGTAANFDICISDLITGQTLDLFNQLTGNDAGGAWNDDDTTGVLSGSNVDLTLLSTGSYNFTYTVPALGTCASDSVTVTITLNDIAAPSASMNQDFCDNATVADLVATGNNVQWYEDAALTMLSNSTDALIDGEDYYATQIDGLTNCESSVAVAVVVTIFNTPNTGIDVPLTVCSDVTAVDLFSALDGSQDNGGIWLDTDGTGALTGNLFNASMVADGSYDFEYAITGNAPCADSFTVVTIVVQSPVTAGTSTSIDLCNDNGTIDLFTLLGSADIGGTWTPMLNSTTGVFDPLVDSAGSYQYTVMNDCNTDTATITVNLTTAPNAGLDSTLDICVIDAPIDLLTQLGGTPDSTGTWLPMLNGGGNIFDPSVDTAGVYVYTVAATTPCSADATSQIVIQVDDSAAPTVVNATLEFCATDDAMVMDLDAAVNGTMITWYNSIDSTTPLADADLLIDGTTYYATQTNATGCESSVRAQVSVVVGDAPTPTLSIDGNLFCINDSPTLENLIVNINEYDMISSNVVWYDAVDSSTALSLSTILVNGTTYYAALIDSVTGCESNVRLAVTTDLTACGKVIVPDGFSPNNDGVNDTFDVENLGFLYPNFKMEIYNRYGNLVYEGTNSTPRFNGFANQKALLSDGELPVGVYFYILNFNDGSTKPEQGRLYLSR</sequence>
<evidence type="ECO:0000313" key="4">
    <source>
        <dbReference type="Proteomes" id="UP000029647"/>
    </source>
</evidence>
<evidence type="ECO:0000259" key="2">
    <source>
        <dbReference type="Pfam" id="PF19081"/>
    </source>
</evidence>
<proteinExistence type="predicted"/>
<feature type="signal peptide" evidence="1">
    <location>
        <begin position="1"/>
        <end position="29"/>
    </location>
</feature>
<accession>A0A090WFB2</accession>
<feature type="chain" id="PRO_5001867690" evidence="1">
    <location>
        <begin position="30"/>
        <end position="1738"/>
    </location>
</feature>
<feature type="domain" description="Ig-like" evidence="2">
    <location>
        <begin position="1475"/>
        <end position="1552"/>
    </location>
</feature>
<evidence type="ECO:0000256" key="1">
    <source>
        <dbReference type="SAM" id="SignalP"/>
    </source>
</evidence>